<dbReference type="OrthoDB" id="10440417at2759"/>
<organism evidence="2 3">
    <name type="scientific">Rhizoclosmatium globosum</name>
    <dbReference type="NCBI Taxonomy" id="329046"/>
    <lineage>
        <taxon>Eukaryota</taxon>
        <taxon>Fungi</taxon>
        <taxon>Fungi incertae sedis</taxon>
        <taxon>Chytridiomycota</taxon>
        <taxon>Chytridiomycota incertae sedis</taxon>
        <taxon>Chytridiomycetes</taxon>
        <taxon>Chytridiales</taxon>
        <taxon>Chytriomycetaceae</taxon>
        <taxon>Rhizoclosmatium</taxon>
    </lineage>
</organism>
<evidence type="ECO:0000313" key="3">
    <source>
        <dbReference type="Proteomes" id="UP000193642"/>
    </source>
</evidence>
<evidence type="ECO:0000256" key="1">
    <source>
        <dbReference type="SAM" id="MobiDB-lite"/>
    </source>
</evidence>
<keyword evidence="3" id="KW-1185">Reference proteome</keyword>
<feature type="compositionally biased region" description="Low complexity" evidence="1">
    <location>
        <begin position="28"/>
        <end position="67"/>
    </location>
</feature>
<proteinExistence type="predicted"/>
<protein>
    <submittedName>
        <fullName evidence="2">Uncharacterized protein</fullName>
    </submittedName>
</protein>
<accession>A0A1Y2CEZ0</accession>
<feature type="region of interest" description="Disordered" evidence="1">
    <location>
        <begin position="23"/>
        <end position="67"/>
    </location>
</feature>
<name>A0A1Y2CEZ0_9FUNG</name>
<dbReference type="EMBL" id="MCGO01000019">
    <property type="protein sequence ID" value="ORY45599.1"/>
    <property type="molecule type" value="Genomic_DNA"/>
</dbReference>
<dbReference type="AlphaFoldDB" id="A0A1Y2CEZ0"/>
<reference evidence="2 3" key="1">
    <citation type="submission" date="2016-07" db="EMBL/GenBank/DDBJ databases">
        <title>Pervasive Adenine N6-methylation of Active Genes in Fungi.</title>
        <authorList>
            <consortium name="DOE Joint Genome Institute"/>
            <person name="Mondo S.J."/>
            <person name="Dannebaum R.O."/>
            <person name="Kuo R.C."/>
            <person name="Labutti K."/>
            <person name="Haridas S."/>
            <person name="Kuo A."/>
            <person name="Salamov A."/>
            <person name="Ahrendt S.R."/>
            <person name="Lipzen A."/>
            <person name="Sullivan W."/>
            <person name="Andreopoulos W.B."/>
            <person name="Clum A."/>
            <person name="Lindquist E."/>
            <person name="Daum C."/>
            <person name="Ramamoorthy G.K."/>
            <person name="Gryganskyi A."/>
            <person name="Culley D."/>
            <person name="Magnuson J.K."/>
            <person name="James T.Y."/>
            <person name="O'Malley M.A."/>
            <person name="Stajich J.E."/>
            <person name="Spatafora J.W."/>
            <person name="Visel A."/>
            <person name="Grigoriev I.V."/>
        </authorList>
    </citation>
    <scope>NUCLEOTIDE SEQUENCE [LARGE SCALE GENOMIC DNA]</scope>
    <source>
        <strain evidence="2 3">JEL800</strain>
    </source>
</reference>
<dbReference type="Proteomes" id="UP000193642">
    <property type="component" value="Unassembled WGS sequence"/>
</dbReference>
<sequence length="197" mass="21739">MSTGNSSSSTSNSRAVLDRLMANTRIRQTAASSTTPTNTQPTTFQTITPSTHTPSSQPSTPTSITSTGMPAAAMKRVFDTLEISPSTHEKLAKLENLTTQEQIFGCLVILKRKKEKTDTRIFEANWKPFIEKWFYAHLGKASLSSQDNFQSSNPDVFKALNLTAFEVKNCNRESVGGGRLGDGRKRWNGCVWMSGIR</sequence>
<gene>
    <name evidence="2" type="ORF">BCR33DRAFT_784360</name>
</gene>
<evidence type="ECO:0000313" key="2">
    <source>
        <dbReference type="EMBL" id="ORY45599.1"/>
    </source>
</evidence>
<comment type="caution">
    <text evidence="2">The sequence shown here is derived from an EMBL/GenBank/DDBJ whole genome shotgun (WGS) entry which is preliminary data.</text>
</comment>